<dbReference type="EMBL" id="JAEDAJ010000010">
    <property type="protein sequence ID" value="MBK0332517.1"/>
    <property type="molecule type" value="Genomic_DNA"/>
</dbReference>
<dbReference type="Proteomes" id="UP000612352">
    <property type="component" value="Unassembled WGS sequence"/>
</dbReference>
<dbReference type="SUPFAM" id="SSF63380">
    <property type="entry name" value="Riboflavin synthase domain-like"/>
    <property type="match status" value="1"/>
</dbReference>
<accession>A0ABS1BEE2</accession>
<proteinExistence type="predicted"/>
<dbReference type="InterPro" id="IPR039261">
    <property type="entry name" value="FNR_nucleotide-bd"/>
</dbReference>
<gene>
    <name evidence="3" type="ORF">I8D64_14040</name>
</gene>
<dbReference type="InterPro" id="IPR039374">
    <property type="entry name" value="SIP_fam"/>
</dbReference>
<organism evidence="3 4">
    <name type="scientific">Brachybacterium halotolerans</name>
    <dbReference type="NCBI Taxonomy" id="2795215"/>
    <lineage>
        <taxon>Bacteria</taxon>
        <taxon>Bacillati</taxon>
        <taxon>Actinomycetota</taxon>
        <taxon>Actinomycetes</taxon>
        <taxon>Micrococcales</taxon>
        <taxon>Dermabacteraceae</taxon>
        <taxon>Brachybacterium</taxon>
    </lineage>
</organism>
<dbReference type="InterPro" id="IPR017938">
    <property type="entry name" value="Riboflavin_synthase-like_b-brl"/>
</dbReference>
<protein>
    <submittedName>
        <fullName evidence="3">Siderophore-interacting protein</fullName>
    </submittedName>
</protein>
<dbReference type="InterPro" id="IPR013113">
    <property type="entry name" value="SIP_FAD-bd"/>
</dbReference>
<keyword evidence="4" id="KW-1185">Reference proteome</keyword>
<dbReference type="InterPro" id="IPR017927">
    <property type="entry name" value="FAD-bd_FR_type"/>
</dbReference>
<dbReference type="PROSITE" id="PS51384">
    <property type="entry name" value="FAD_FR"/>
    <property type="match status" value="1"/>
</dbReference>
<comment type="caution">
    <text evidence="3">The sequence shown here is derived from an EMBL/GenBank/DDBJ whole genome shotgun (WGS) entry which is preliminary data.</text>
</comment>
<dbReference type="PANTHER" id="PTHR30157:SF0">
    <property type="entry name" value="NADPH-DEPENDENT FERRIC-CHELATE REDUCTASE"/>
    <property type="match status" value="1"/>
</dbReference>
<name>A0ABS1BEE2_9MICO</name>
<sequence>MVERPAVPPRSPALPARTSEGAAVTRPSTTAHLAEVLRVEDMTPAFRRVVLGGEGMAEFGIDHHPLDQRFKLIIPPGGGDPAFDLVDFLESHQSDDLSWYQAWLQVDEDVRGAMRTYTIRDWDEAARELVVDMVLHTDEHGVGGPAGSWAQAVRPGGRLHLIGPRRGGEQSRSGIEFEPGGAKDLLLVGDETAVPAIASILESLRGSDVRGRALLEVPTAADRLDLEGPAGVEVVWLARDGAEHGSLLEPAVREAVAADADLPADPSAGERVELEDVDIDSTILWEVPQHLTHAAHGSTSEVHPDERPFYAWIAGEAGVVKRLRRYLVREIGVDRKQVAFMGYWRIGKAEG</sequence>
<feature type="domain" description="FAD-binding FR-type" evidence="2">
    <location>
        <begin position="29"/>
        <end position="171"/>
    </location>
</feature>
<dbReference type="PANTHER" id="PTHR30157">
    <property type="entry name" value="FERRIC REDUCTASE, NADPH-DEPENDENT"/>
    <property type="match status" value="1"/>
</dbReference>
<dbReference type="CDD" id="cd06193">
    <property type="entry name" value="siderophore_interacting"/>
    <property type="match status" value="1"/>
</dbReference>
<evidence type="ECO:0000259" key="2">
    <source>
        <dbReference type="PROSITE" id="PS51384"/>
    </source>
</evidence>
<dbReference type="Gene3D" id="2.40.30.10">
    <property type="entry name" value="Translation factors"/>
    <property type="match status" value="1"/>
</dbReference>
<evidence type="ECO:0000313" key="4">
    <source>
        <dbReference type="Proteomes" id="UP000612352"/>
    </source>
</evidence>
<feature type="region of interest" description="Disordered" evidence="1">
    <location>
        <begin position="1"/>
        <end position="24"/>
    </location>
</feature>
<dbReference type="InterPro" id="IPR007037">
    <property type="entry name" value="SIP_rossman_dom"/>
</dbReference>
<feature type="compositionally biased region" description="Pro residues" evidence="1">
    <location>
        <begin position="1"/>
        <end position="12"/>
    </location>
</feature>
<dbReference type="Gene3D" id="3.40.50.80">
    <property type="entry name" value="Nucleotide-binding domain of ferredoxin-NADP reductase (FNR) module"/>
    <property type="match status" value="1"/>
</dbReference>
<dbReference type="Pfam" id="PF08021">
    <property type="entry name" value="FAD_binding_9"/>
    <property type="match status" value="1"/>
</dbReference>
<dbReference type="Pfam" id="PF04954">
    <property type="entry name" value="SIP"/>
    <property type="match status" value="1"/>
</dbReference>
<evidence type="ECO:0000313" key="3">
    <source>
        <dbReference type="EMBL" id="MBK0332517.1"/>
    </source>
</evidence>
<reference evidence="3 4" key="1">
    <citation type="submission" date="2020-12" db="EMBL/GenBank/DDBJ databases">
        <title>Brachybacterium sp. MASK1Z-5, whole genome shotgun sequence.</title>
        <authorList>
            <person name="Tuo L."/>
        </authorList>
    </citation>
    <scope>NUCLEOTIDE SEQUENCE [LARGE SCALE GENOMIC DNA]</scope>
    <source>
        <strain evidence="3 4">MASK1Z-5</strain>
    </source>
</reference>
<evidence type="ECO:0000256" key="1">
    <source>
        <dbReference type="SAM" id="MobiDB-lite"/>
    </source>
</evidence>